<dbReference type="InterPro" id="IPR046341">
    <property type="entry name" value="SET_dom_sf"/>
</dbReference>
<organism evidence="1 2">
    <name type="scientific">Dermatophagoides pteronyssinus</name>
    <name type="common">European house dust mite</name>
    <dbReference type="NCBI Taxonomy" id="6956"/>
    <lineage>
        <taxon>Eukaryota</taxon>
        <taxon>Metazoa</taxon>
        <taxon>Ecdysozoa</taxon>
        <taxon>Arthropoda</taxon>
        <taxon>Chelicerata</taxon>
        <taxon>Arachnida</taxon>
        <taxon>Acari</taxon>
        <taxon>Acariformes</taxon>
        <taxon>Sarcoptiformes</taxon>
        <taxon>Astigmata</taxon>
        <taxon>Psoroptidia</taxon>
        <taxon>Analgoidea</taxon>
        <taxon>Pyroglyphidae</taxon>
        <taxon>Dermatophagoidinae</taxon>
        <taxon>Dermatophagoides</taxon>
    </lineage>
</organism>
<dbReference type="KEGG" id="dpte:113790087"/>
<proteinExistence type="predicted"/>
<dbReference type="Gene3D" id="1.25.40.10">
    <property type="entry name" value="Tetratricopeptide repeat domain"/>
    <property type="match status" value="1"/>
</dbReference>
<dbReference type="Gene3D" id="6.10.140.2220">
    <property type="match status" value="1"/>
</dbReference>
<dbReference type="AlphaFoldDB" id="A0A6P6XUC1"/>
<dbReference type="RefSeq" id="XP_027195504.1">
    <property type="nucleotide sequence ID" value="XM_027339703.1"/>
</dbReference>
<dbReference type="PANTHER" id="PTHR47111:SF1">
    <property type="entry name" value="SET AND MYND DOMAIN-CONTAINING PROTEIN 4"/>
    <property type="match status" value="1"/>
</dbReference>
<name>A0A6P6XUC1_DERPT</name>
<dbReference type="Gene3D" id="2.170.270.10">
    <property type="entry name" value="SET domain"/>
    <property type="match status" value="1"/>
</dbReference>
<dbReference type="PANTHER" id="PTHR47111">
    <property type="entry name" value="BCDNA.LD29892"/>
    <property type="match status" value="1"/>
</dbReference>
<dbReference type="InterPro" id="IPR019734">
    <property type="entry name" value="TPR_rpt"/>
</dbReference>
<dbReference type="SUPFAM" id="SSF144232">
    <property type="entry name" value="HIT/MYND zinc finger-like"/>
    <property type="match status" value="1"/>
</dbReference>
<accession>A0A6P6XUC1</accession>
<reference evidence="2" key="1">
    <citation type="submission" date="2025-08" db="UniProtKB">
        <authorList>
            <consortium name="RefSeq"/>
        </authorList>
    </citation>
    <scope>IDENTIFICATION</scope>
    <source>
        <strain evidence="2">Airmid</strain>
    </source>
</reference>
<dbReference type="Proteomes" id="UP000515146">
    <property type="component" value="Unplaced"/>
</dbReference>
<gene>
    <name evidence="2" type="primary">LOC113790087</name>
</gene>
<sequence length="544" mass="64924">MERRSKTMSISQTSNSNYSNTTNMAKQRKDLYLSNLVEWMSNDAKLNDIFMNVEPEMEKDSQILQYLLDSGKYHLDRAEKEIRAASNEARTTSYKSKYLSQKHQSKGQLNLDLNDTEEATKDFSKAIVYQPLNSESDYQTLANIYMTRARCFLQLDDEEAAAIDFEFAQNAAGNQYVWSTMNNLEKDIYGKFKNRLSKLFNDHMAGEQQHQQQPQRNFQINENDFEIVWDSIKTTKPCTIVCRNDNVGENISVLFERPIVKFNTRTFDNCNYCDRYIRNFLYWPCQFCSLVVYCSKQCYEKEFEYHRFECGLTRYASQLPIMILMLRFYFRTQSSPISPYSSEMDYIREFLQSIIERKNYESKCLLLNVFRQTMDKHSKRLEFSRNKRYYYAGLIMAIEFTYLYDVFMQNGIQCKYKRLNNPKLMMKWETFQWLTDIDKSISTPNDLIVRIFIDLKRFMTSPFTKFEMEPVDFRENFRKERRLLLLTGIFFPQQHICLTNLEPILNDENGMVEIRTNRSIKKDQELLLHKEMRIINNTTTIDTN</sequence>
<dbReference type="InParanoid" id="A0A6P6XUC1"/>
<dbReference type="SUPFAM" id="SSF48452">
    <property type="entry name" value="TPR-like"/>
    <property type="match status" value="1"/>
</dbReference>
<dbReference type="GO" id="GO:0008270">
    <property type="term" value="F:zinc ion binding"/>
    <property type="evidence" value="ECO:0007669"/>
    <property type="project" value="UniProtKB-KW"/>
</dbReference>
<evidence type="ECO:0000313" key="1">
    <source>
        <dbReference type="Proteomes" id="UP000515146"/>
    </source>
</evidence>
<dbReference type="InterPro" id="IPR011990">
    <property type="entry name" value="TPR-like_helical_dom_sf"/>
</dbReference>
<dbReference type="PROSITE" id="PS50005">
    <property type="entry name" value="TPR"/>
    <property type="match status" value="1"/>
</dbReference>
<dbReference type="InterPro" id="IPR002893">
    <property type="entry name" value="Znf_MYND"/>
</dbReference>
<keyword evidence="1" id="KW-1185">Reference proteome</keyword>
<dbReference type="OMA" id="ANLECRW"/>
<dbReference type="SMART" id="SM00028">
    <property type="entry name" value="TPR"/>
    <property type="match status" value="2"/>
</dbReference>
<protein>
    <submittedName>
        <fullName evidence="2">Uncharacterized protein LOC113790087</fullName>
    </submittedName>
</protein>
<dbReference type="PROSITE" id="PS01360">
    <property type="entry name" value="ZF_MYND_1"/>
    <property type="match status" value="1"/>
</dbReference>
<evidence type="ECO:0000313" key="2">
    <source>
        <dbReference type="RefSeq" id="XP_027195504.1"/>
    </source>
</evidence>
<dbReference type="Gene3D" id="1.10.220.160">
    <property type="match status" value="1"/>
</dbReference>
<dbReference type="PROSITE" id="PS50865">
    <property type="entry name" value="ZF_MYND_2"/>
    <property type="match status" value="1"/>
</dbReference>
<dbReference type="OrthoDB" id="5945798at2759"/>
<dbReference type="CTD" id="1610"/>